<name>A0A937F685_9BACT</name>
<feature type="domain" description="Histidine kinase/HSP90-like ATPase" evidence="2">
    <location>
        <begin position="9"/>
        <end position="133"/>
    </location>
</feature>
<evidence type="ECO:0000313" key="4">
    <source>
        <dbReference type="Proteomes" id="UP000659388"/>
    </source>
</evidence>
<dbReference type="AlphaFoldDB" id="A0A937F685"/>
<dbReference type="CDD" id="cd16936">
    <property type="entry name" value="HATPase_RsbW-like"/>
    <property type="match status" value="1"/>
</dbReference>
<evidence type="ECO:0000259" key="2">
    <source>
        <dbReference type="Pfam" id="PF13581"/>
    </source>
</evidence>
<dbReference type="InterPro" id="IPR050267">
    <property type="entry name" value="Anti-sigma-factor_SerPK"/>
</dbReference>
<accession>A0A937F685</accession>
<dbReference type="PANTHER" id="PTHR35526">
    <property type="entry name" value="ANTI-SIGMA-F FACTOR RSBW-RELATED"/>
    <property type="match status" value="1"/>
</dbReference>
<reference evidence="3" key="1">
    <citation type="submission" date="2021-01" db="EMBL/GenBank/DDBJ databases">
        <title>Fulvivirga kasyanovii gen. nov., sp nov., a novel member of the phylum Bacteroidetes isolated from seawater in a mussel farm.</title>
        <authorList>
            <person name="Zhao L.-H."/>
            <person name="Wang Z.-J."/>
        </authorList>
    </citation>
    <scope>NUCLEOTIDE SEQUENCE</scope>
    <source>
        <strain evidence="3">2943</strain>
    </source>
</reference>
<evidence type="ECO:0000313" key="3">
    <source>
        <dbReference type="EMBL" id="MBL3654853.1"/>
    </source>
</evidence>
<keyword evidence="3" id="KW-0067">ATP-binding</keyword>
<dbReference type="GO" id="GO:0004674">
    <property type="term" value="F:protein serine/threonine kinase activity"/>
    <property type="evidence" value="ECO:0007669"/>
    <property type="project" value="UniProtKB-KW"/>
</dbReference>
<keyword evidence="1" id="KW-0808">Transferase</keyword>
<keyword evidence="3" id="KW-0547">Nucleotide-binding</keyword>
<sequence>MKYCYKVPCQKEMLREIRSFVKDVLDKHGLSEEDISTLVLAIDEVCANLIIHTHKCNASDSIELEIKFKKNKEVIFSIIDKAEMFNINQYEEPTLDEIIKRRRKGGVGLILVKRIMDDIQITTDQKKHICRLSKKI</sequence>
<dbReference type="InterPro" id="IPR003594">
    <property type="entry name" value="HATPase_dom"/>
</dbReference>
<dbReference type="SUPFAM" id="SSF55874">
    <property type="entry name" value="ATPase domain of HSP90 chaperone/DNA topoisomerase II/histidine kinase"/>
    <property type="match status" value="1"/>
</dbReference>
<protein>
    <submittedName>
        <fullName evidence="3">ATP-binding protein</fullName>
    </submittedName>
</protein>
<dbReference type="InterPro" id="IPR036890">
    <property type="entry name" value="HATPase_C_sf"/>
</dbReference>
<dbReference type="Proteomes" id="UP000659388">
    <property type="component" value="Unassembled WGS sequence"/>
</dbReference>
<dbReference type="EMBL" id="JAESIY010000001">
    <property type="protein sequence ID" value="MBL3654853.1"/>
    <property type="molecule type" value="Genomic_DNA"/>
</dbReference>
<keyword evidence="1" id="KW-0418">Kinase</keyword>
<comment type="caution">
    <text evidence="3">The sequence shown here is derived from an EMBL/GenBank/DDBJ whole genome shotgun (WGS) entry which is preliminary data.</text>
</comment>
<keyword evidence="4" id="KW-1185">Reference proteome</keyword>
<dbReference type="Gene3D" id="3.30.565.10">
    <property type="entry name" value="Histidine kinase-like ATPase, C-terminal domain"/>
    <property type="match status" value="1"/>
</dbReference>
<evidence type="ECO:0000256" key="1">
    <source>
        <dbReference type="ARBA" id="ARBA00022527"/>
    </source>
</evidence>
<proteinExistence type="predicted"/>
<dbReference type="GO" id="GO:0005524">
    <property type="term" value="F:ATP binding"/>
    <property type="evidence" value="ECO:0007669"/>
    <property type="project" value="UniProtKB-KW"/>
</dbReference>
<gene>
    <name evidence="3" type="ORF">JL102_01825</name>
</gene>
<keyword evidence="1" id="KW-0723">Serine/threonine-protein kinase</keyword>
<dbReference type="Pfam" id="PF13581">
    <property type="entry name" value="HATPase_c_2"/>
    <property type="match status" value="1"/>
</dbReference>
<dbReference type="PANTHER" id="PTHR35526:SF3">
    <property type="entry name" value="ANTI-SIGMA-F FACTOR RSBW"/>
    <property type="match status" value="1"/>
</dbReference>
<organism evidence="3 4">
    <name type="scientific">Fulvivirga sediminis</name>
    <dbReference type="NCBI Taxonomy" id="2803949"/>
    <lineage>
        <taxon>Bacteria</taxon>
        <taxon>Pseudomonadati</taxon>
        <taxon>Bacteroidota</taxon>
        <taxon>Cytophagia</taxon>
        <taxon>Cytophagales</taxon>
        <taxon>Fulvivirgaceae</taxon>
        <taxon>Fulvivirga</taxon>
    </lineage>
</organism>